<proteinExistence type="predicted"/>
<organism evidence="1 2">
    <name type="scientific">Heterorhabditis bacteriophora</name>
    <name type="common">Entomopathogenic nematode worm</name>
    <dbReference type="NCBI Taxonomy" id="37862"/>
    <lineage>
        <taxon>Eukaryota</taxon>
        <taxon>Metazoa</taxon>
        <taxon>Ecdysozoa</taxon>
        <taxon>Nematoda</taxon>
        <taxon>Chromadorea</taxon>
        <taxon>Rhabditida</taxon>
        <taxon>Rhabditina</taxon>
        <taxon>Rhabditomorpha</taxon>
        <taxon>Strongyloidea</taxon>
        <taxon>Heterorhabditidae</taxon>
        <taxon>Heterorhabditis</taxon>
    </lineage>
</organism>
<reference evidence="2" key="1">
    <citation type="submission" date="2016-11" db="UniProtKB">
        <authorList>
            <consortium name="WormBaseParasite"/>
        </authorList>
    </citation>
    <scope>IDENTIFICATION</scope>
</reference>
<sequence>MGRASTLSLHERGQIKALSTAGYTVKRIADVLCYHFETHYIIYIYISGLTFETKMSSYGVSEFSNSGCLIVHLAISYESVTTKEFFANSLILNFSKRSLLFILAKLNIKKLPIK</sequence>
<evidence type="ECO:0000313" key="2">
    <source>
        <dbReference type="WBParaSite" id="Hba_09340"/>
    </source>
</evidence>
<protein>
    <submittedName>
        <fullName evidence="2">HTH_38 domain-containing protein</fullName>
    </submittedName>
</protein>
<evidence type="ECO:0000313" key="1">
    <source>
        <dbReference type="Proteomes" id="UP000095283"/>
    </source>
</evidence>
<keyword evidence="1" id="KW-1185">Reference proteome</keyword>
<name>A0A1I7WVY4_HETBA</name>
<dbReference type="AlphaFoldDB" id="A0A1I7WVY4"/>
<accession>A0A1I7WVY4</accession>
<dbReference type="WBParaSite" id="Hba_09340">
    <property type="protein sequence ID" value="Hba_09340"/>
    <property type="gene ID" value="Hba_09340"/>
</dbReference>
<dbReference type="Gene3D" id="1.10.10.60">
    <property type="entry name" value="Homeodomain-like"/>
    <property type="match status" value="1"/>
</dbReference>
<dbReference type="Proteomes" id="UP000095283">
    <property type="component" value="Unplaced"/>
</dbReference>